<evidence type="ECO:0000313" key="1">
    <source>
        <dbReference type="EMBL" id="GBP21659.1"/>
    </source>
</evidence>
<gene>
    <name evidence="1" type="ORF">EVAR_16205_1</name>
</gene>
<dbReference type="PANTHER" id="PTHR46060">
    <property type="entry name" value="MARINER MOS1 TRANSPOSASE-LIKE PROTEIN"/>
    <property type="match status" value="1"/>
</dbReference>
<dbReference type="InterPro" id="IPR052709">
    <property type="entry name" value="Transposase-MT_Hybrid"/>
</dbReference>
<reference evidence="1 2" key="1">
    <citation type="journal article" date="2019" name="Commun. Biol.">
        <title>The bagworm genome reveals a unique fibroin gene that provides high tensile strength.</title>
        <authorList>
            <person name="Kono N."/>
            <person name="Nakamura H."/>
            <person name="Ohtoshi R."/>
            <person name="Tomita M."/>
            <person name="Numata K."/>
            <person name="Arakawa K."/>
        </authorList>
    </citation>
    <scope>NUCLEOTIDE SEQUENCE [LARGE SCALE GENOMIC DNA]</scope>
</reference>
<dbReference type="InterPro" id="IPR036397">
    <property type="entry name" value="RNaseH_sf"/>
</dbReference>
<name>A0A4C1U5S4_EUMVA</name>
<evidence type="ECO:0008006" key="3">
    <source>
        <dbReference type="Google" id="ProtNLM"/>
    </source>
</evidence>
<comment type="caution">
    <text evidence="1">The sequence shown here is derived from an EMBL/GenBank/DDBJ whole genome shotgun (WGS) entry which is preliminary data.</text>
</comment>
<keyword evidence="2" id="KW-1185">Reference proteome</keyword>
<sequence>MLQENRKTVNSEWYTTICLPEVFEEISKNDRQCRNIFHHDIASYHTSAETTRFLNGQNIELMGHQPYSLDLAPNDFSSFPTVKNKSHGQRFPSREEAVDAFKMHVFEIS</sequence>
<organism evidence="1 2">
    <name type="scientific">Eumeta variegata</name>
    <name type="common">Bagworm moth</name>
    <name type="synonym">Eumeta japonica</name>
    <dbReference type="NCBI Taxonomy" id="151549"/>
    <lineage>
        <taxon>Eukaryota</taxon>
        <taxon>Metazoa</taxon>
        <taxon>Ecdysozoa</taxon>
        <taxon>Arthropoda</taxon>
        <taxon>Hexapoda</taxon>
        <taxon>Insecta</taxon>
        <taxon>Pterygota</taxon>
        <taxon>Neoptera</taxon>
        <taxon>Endopterygota</taxon>
        <taxon>Lepidoptera</taxon>
        <taxon>Glossata</taxon>
        <taxon>Ditrysia</taxon>
        <taxon>Tineoidea</taxon>
        <taxon>Psychidae</taxon>
        <taxon>Oiketicinae</taxon>
        <taxon>Eumeta</taxon>
    </lineage>
</organism>
<accession>A0A4C1U5S4</accession>
<dbReference type="GO" id="GO:0003676">
    <property type="term" value="F:nucleic acid binding"/>
    <property type="evidence" value="ECO:0007669"/>
    <property type="project" value="InterPro"/>
</dbReference>
<proteinExistence type="predicted"/>
<dbReference type="AlphaFoldDB" id="A0A4C1U5S4"/>
<dbReference type="OrthoDB" id="10017160at2759"/>
<dbReference type="EMBL" id="BGZK01000131">
    <property type="protein sequence ID" value="GBP21659.1"/>
    <property type="molecule type" value="Genomic_DNA"/>
</dbReference>
<protein>
    <recommendedName>
        <fullName evidence="3">Mariner Mos1 transposase</fullName>
    </recommendedName>
</protein>
<dbReference type="Proteomes" id="UP000299102">
    <property type="component" value="Unassembled WGS sequence"/>
</dbReference>
<dbReference type="Gene3D" id="3.30.420.10">
    <property type="entry name" value="Ribonuclease H-like superfamily/Ribonuclease H"/>
    <property type="match status" value="1"/>
</dbReference>
<dbReference type="PANTHER" id="PTHR46060:SF1">
    <property type="entry name" value="MARINER MOS1 TRANSPOSASE-LIKE PROTEIN"/>
    <property type="match status" value="1"/>
</dbReference>
<evidence type="ECO:0000313" key="2">
    <source>
        <dbReference type="Proteomes" id="UP000299102"/>
    </source>
</evidence>